<dbReference type="VEuPathDB" id="TriTrypDB:LDHU3_32.4560"/>
<feature type="compositionally biased region" description="Polar residues" evidence="4">
    <location>
        <begin position="166"/>
        <end position="191"/>
    </location>
</feature>
<feature type="compositionally biased region" description="Polar residues" evidence="4">
    <location>
        <begin position="230"/>
        <end position="241"/>
    </location>
</feature>
<dbReference type="InterPro" id="IPR040314">
    <property type="entry name" value="DOP1"/>
</dbReference>
<gene>
    <name evidence="7" type="ORF">LdCL_320042000</name>
</gene>
<dbReference type="Pfam" id="PF04118">
    <property type="entry name" value="Dopey_N"/>
    <property type="match status" value="1"/>
</dbReference>
<reference evidence="7 8" key="1">
    <citation type="journal article" date="2018" name="Sci. Rep.">
        <title>A complete Leishmania donovani reference genome identifies novel genetic variations associated with virulence.</title>
        <authorList>
            <person name="Lypaczewski P."/>
            <person name="Hoshizaki J."/>
            <person name="Zhang W.-W."/>
            <person name="McCall L.-I."/>
            <person name="Torcivia-Rodriguez J."/>
            <person name="Simonyan V."/>
            <person name="Kaur A."/>
            <person name="Dewar K."/>
            <person name="Matlashewski G."/>
        </authorList>
    </citation>
    <scope>NUCLEOTIDE SEQUENCE [LARGE SCALE GENOMIC DNA]</scope>
    <source>
        <strain evidence="7 8">LdCL</strain>
    </source>
</reference>
<dbReference type="GO" id="GO:0005802">
    <property type="term" value="C:trans-Golgi network"/>
    <property type="evidence" value="ECO:0007669"/>
    <property type="project" value="TreeGrafter"/>
</dbReference>
<dbReference type="OrthoDB" id="297643at2759"/>
<name>A0A3Q8ILM4_LEIDO</name>
<organism evidence="7 8">
    <name type="scientific">Leishmania donovani</name>
    <dbReference type="NCBI Taxonomy" id="5661"/>
    <lineage>
        <taxon>Eukaryota</taxon>
        <taxon>Discoba</taxon>
        <taxon>Euglenozoa</taxon>
        <taxon>Kinetoplastea</taxon>
        <taxon>Metakinetoplastina</taxon>
        <taxon>Trypanosomatida</taxon>
        <taxon>Trypanosomatidae</taxon>
        <taxon>Leishmaniinae</taxon>
        <taxon>Leishmania</taxon>
    </lineage>
</organism>
<sequence length="2935" mass="310212">MRFAPSDLHGYPRACTNTAVPPCSLSLLLLFFVVRGTHKSSRSSAVHCSLFLLSFLAFFFFLFHSHSSTSTHRHTYVLHRRRTVTILALLTPPPPSGGVNAGSVASAATAVAIPILMSHASDNGEGKAVKSSQPPSLKRSSLPPTRPAAAPMTLVPSVASVSSNGVHVATSGSSQGVASQTDAKTASTTAGAPSYDSDGKPSEVDAAVDHSEHSAVEACSFHSHAAPASQGPSSVQQAYTFSSSLPSPRSPTAAAARAAPVTDQPAMQDIGSSTDVSASDVAKWKENREYKMLERGMHKILSAIDSTLSADWATQASLLGQLLACLRQYKGVIGAVELPDGLHFAKALGRTLSPLSVVGVQRKALEVVQCYLEIANPVYPMTKDLPFVLPGLLELLPQASMQVKGDILKLLDRGVVRRLPGSALRACVQGLLTALLSCLEESETSSIYRGAMGLLEYVQAALARDAPAPSLPSSSQRGEWAELRGGQVLAAHMWVLIRDASALRSPALNVMKVFIAQSGGLASGSAAGPAEGAAEDAAAAASTASTPTSALPDWVGGDAATMASALLNCLQDTQEKTHRLALDVLVTVCPLTSVDCDSANFTHTPLAAFFDGNTNKHTSASVGVSPQPCCGNGAIIPFEVKSLLVAAAVQLLGTRYGTPSVARRIFQWLTVNPGVGGSVNERPGMDDDDSSDADGGEHHRDALNSRASSSCVAYVQDITSCVVSRGFDMVVEHWWTRWVGKVGDDTPAEQAPPYVSAALSALEHSAAQAIRTATAPRLASASSVAAALGAREASSNFIALPDVPVGISVPLVWVRALLVLFRYRSRSTQGGDGALLMSPVAGDAATYEGAEVPIETGCGPFLMHVAPLLLPSLSRLIAGVSSFVGGSSGGVLAGAAAEMWTAELHELLRVLPWGLLVELDTCAVQHVEELLRPVLHPLCASGVEESDEAAAPAAPSVSAHLQAVAAARAQKRIAAQTNNLCTTAKALESVLVDAAAEQPSPAQEYVRASLRWSAKVAQLLSEVLKALEAEMRAAGGATGGATTSNESLVCQSPMVQLLLSTANGLLRLLAQRMQLMEPMLDSVLAAASATGTPSVVTVDFFSAFVSAVDACLLRHIRSATANVTVAALHTPESDASGGGHGTADGAAATAALFCFPEHASDLQELLARMHRITLRFTSFLAQLHLRCQQQAAFGVLLDSSPENSAGSRERDFAEQTTVWLESLCDGAAVAAAAGAHLFFSRAVRLLLDALLRARGCLLPAVVYSTLELVCPTAGGIAEGVAFTNAYLLAPVVRSLWEGCAGGGDEASGAVDMCRTSLLALIAVSPACSRCLDTFLLETPADAAVPRLVGLQRELAALRARQRRGQSRSGSTPLLETLTELQDPGVLFLGLLTTLECLLCVPSGILAHGGVIAEPTRQLARAYVSHAIVRDPLSILLPLHFSFLCPLVTESACNSSTSGESKRRGRMVDAATAASSPPHSTGSPTLSTVPLTVLLPSVTAAPTAEMTGPVPLARTKWFKDVSGAITVGHGGVAPRGYRCVEAAELVRYLLALLQLPTAVEWVRQSMNTPTPNSLRVLLRALEDQSFVPSNEVEATSPSLLPSSSATALECGGATDTLFSATALLLLSLARHALLSVHAAHMRRQDSLRRRPYLHSPGASRSSRSWLPREESAATLQWRCSTLLDAVTCLNRLLEVSQTGPRMQPHRTAVNTWQFTAAQLLPLLRLAVQADLHAVQAVLLDHIRGVVFYLDDVGGVPARHKPLSHQADAVDDTVASRHWLPHAFRQSGLAAHKASLCSTDPAAQKGHSTQAAAEAAAPASSASADAAPAFSLLPSSSGTAVLDDLQRAPPAILSNKSLYAIMGEVVERVLSHCGAAESPASEVDATHADADAAAASRSRREEEDTLALWLHFYSDIMPYLYRDLVPSAEMAVDVLLCALELSPGARAGDDAALPAHSFSSSASAQAICYATLIDVAQFLCNLARVADDENYVLAMRKKESMSWIASTFTQEDPVAQAKRATLWDRSPVLSPIRGALPRLVTAATRCMRACDAAASEAGKINQSAVYAMWAADTDTDEALGWGAATAATAELLPSTGSETHLREQARRLLCLLNHAAGPEFLTAFLHDWCAQYALSSTWWLFEDKQQRERRVSLEAARHIETECASDVVAPRKGGGDTGVIASGEDEWVAAWRMKREAQQAACLLLADIGVSVSEVTAALTPLLRTAIKEEPHAEPLQPEQAPAFTGKGVSGAAASALAPLAPRPSSAAEMLFFLDQVVEGHCAERQGGLSDKDAEAVLAVVADAVSQFSPDTLAFCCLFHLLYCVVAYAKDEGAEGLGGAEVRKARRLGGGVGRRRQPKAFGTTTAAPATVSGVYRNGHFSFALCRLLEGFRVQPVSAQCTSSLLSLQLLCQTLRSVLPSSLAMVDNAGRVVDAATHVLQRALLPVLRHGIASASEAEIVLCAPLVCASLRVLRALVAGFAPDLTFERRAQRDTVSLLFSEHFFRYSRSSLHEWALLLRQWGSLDQGIHSLICERMVPSPGRLSAMMMSRETEALLWERSLRTLGFYTYAMHISEPPPAMVGAAATAGGSVGASAATPSVPLARHAEFVRLLREQLTYAFQHFSSSAIPTVAQLQQKEVFLQPVRAALFVFRVVLLCNVRESLVASLWPIVLPELFRVLSIQLTEKGPNTGKGAGSLSQPSSADVGVLREIAATQMEALKVLDMDYTLYPAHAFAFRWLFTDDTALESLAAMQARGTAGLQGGLPCSNVATRQPAVSHLEVLRLLQTSPQTVAEHLDAATVVNAVHGPRVSAAASHRDFCLAAPLSSIPRTWPTLPRPSAADTGLRRPLYNIPSIHYQRLDGVYRAAQAFTLLLQRLNMHTPHTSEAARSGQQNAATLASLCVAVSAAVGTHNEVDMAYIYDLLEADMTSTDPDTML</sequence>
<dbReference type="GO" id="GO:0006895">
    <property type="term" value="P:Golgi to endosome transport"/>
    <property type="evidence" value="ECO:0007669"/>
    <property type="project" value="InterPro"/>
</dbReference>
<dbReference type="EMBL" id="CP029531">
    <property type="protein sequence ID" value="AYU81911.1"/>
    <property type="molecule type" value="Genomic_DNA"/>
</dbReference>
<dbReference type="VEuPathDB" id="TriTrypDB:LdCL_320042000"/>
<feature type="compositionally biased region" description="Basic and acidic residues" evidence="4">
    <location>
        <begin position="197"/>
        <end position="211"/>
    </location>
</feature>
<keyword evidence="5" id="KW-0812">Transmembrane</keyword>
<dbReference type="GO" id="GO:0005829">
    <property type="term" value="C:cytosol"/>
    <property type="evidence" value="ECO:0007669"/>
    <property type="project" value="GOC"/>
</dbReference>
<dbReference type="VEuPathDB" id="TriTrypDB:LdBPK_323610.1"/>
<feature type="compositionally biased region" description="Low complexity" evidence="4">
    <location>
        <begin position="242"/>
        <end position="260"/>
    </location>
</feature>
<evidence type="ECO:0000256" key="3">
    <source>
        <dbReference type="ARBA" id="ARBA00046326"/>
    </source>
</evidence>
<evidence type="ECO:0000259" key="6">
    <source>
        <dbReference type="Pfam" id="PF04118"/>
    </source>
</evidence>
<proteinExistence type="inferred from homology"/>
<evidence type="ECO:0000256" key="1">
    <source>
        <dbReference type="ARBA" id="ARBA00022448"/>
    </source>
</evidence>
<dbReference type="InterPro" id="IPR007249">
    <property type="entry name" value="DOP1_N"/>
</dbReference>
<dbReference type="PANTHER" id="PTHR14042">
    <property type="entry name" value="DOPEY-RELATED"/>
    <property type="match status" value="1"/>
</dbReference>
<dbReference type="PANTHER" id="PTHR14042:SF24">
    <property type="entry name" value="PROTEIN DOPEY-1 HOMOLOG"/>
    <property type="match status" value="1"/>
</dbReference>
<dbReference type="GO" id="GO:0005768">
    <property type="term" value="C:endosome"/>
    <property type="evidence" value="ECO:0007669"/>
    <property type="project" value="TreeGrafter"/>
</dbReference>
<feature type="region of interest" description="Disordered" evidence="4">
    <location>
        <begin position="1452"/>
        <end position="1485"/>
    </location>
</feature>
<protein>
    <submittedName>
        <fullName evidence="7">Dopey, N-terminal, putative</fullName>
    </submittedName>
</protein>
<evidence type="ECO:0000256" key="2">
    <source>
        <dbReference type="ARBA" id="ARBA00022927"/>
    </source>
</evidence>
<feature type="compositionally biased region" description="Low complexity" evidence="4">
    <location>
        <begin position="1469"/>
        <end position="1485"/>
    </location>
</feature>
<dbReference type="Proteomes" id="UP000274082">
    <property type="component" value="Chromosome 32"/>
</dbReference>
<evidence type="ECO:0000256" key="5">
    <source>
        <dbReference type="SAM" id="Phobius"/>
    </source>
</evidence>
<comment type="similarity">
    <text evidence="3">Belongs to the DOP1 family.</text>
</comment>
<keyword evidence="1" id="KW-0813">Transport</keyword>
<feature type="region of interest" description="Disordered" evidence="4">
    <location>
        <begin position="166"/>
        <end position="211"/>
    </location>
</feature>
<accession>A0A3Q8ILM4</accession>
<feature type="transmembrane region" description="Helical" evidence="5">
    <location>
        <begin position="19"/>
        <end position="37"/>
    </location>
</feature>
<feature type="region of interest" description="Disordered" evidence="4">
    <location>
        <begin position="223"/>
        <end position="261"/>
    </location>
</feature>
<feature type="compositionally biased region" description="Polar residues" evidence="4">
    <location>
        <begin position="130"/>
        <end position="143"/>
    </location>
</feature>
<keyword evidence="5" id="KW-1133">Transmembrane helix</keyword>
<evidence type="ECO:0000313" key="7">
    <source>
        <dbReference type="EMBL" id="AYU81911.1"/>
    </source>
</evidence>
<feature type="transmembrane region" description="Helical" evidence="5">
    <location>
        <begin position="44"/>
        <end position="63"/>
    </location>
</feature>
<keyword evidence="8" id="KW-1185">Reference proteome</keyword>
<feature type="domain" description="DOP1 N-terminal" evidence="6">
    <location>
        <begin position="289"/>
        <end position="594"/>
    </location>
</feature>
<keyword evidence="2" id="KW-0653">Protein transport</keyword>
<feature type="region of interest" description="Disordered" evidence="4">
    <location>
        <begin position="123"/>
        <end position="150"/>
    </location>
</feature>
<keyword evidence="5" id="KW-0472">Membrane</keyword>
<dbReference type="GO" id="GO:0015031">
    <property type="term" value="P:protein transport"/>
    <property type="evidence" value="ECO:0007669"/>
    <property type="project" value="UniProtKB-KW"/>
</dbReference>
<evidence type="ECO:0000313" key="8">
    <source>
        <dbReference type="Proteomes" id="UP000274082"/>
    </source>
</evidence>
<evidence type="ECO:0000256" key="4">
    <source>
        <dbReference type="SAM" id="MobiDB-lite"/>
    </source>
</evidence>
<feature type="region of interest" description="Disordered" evidence="4">
    <location>
        <begin position="677"/>
        <end position="702"/>
    </location>
</feature>